<protein>
    <submittedName>
        <fullName evidence="2">17577_t:CDS:1</fullName>
    </submittedName>
</protein>
<dbReference type="Proteomes" id="UP001153678">
    <property type="component" value="Unassembled WGS sequence"/>
</dbReference>
<evidence type="ECO:0000313" key="3">
    <source>
        <dbReference type="Proteomes" id="UP001153678"/>
    </source>
</evidence>
<accession>A0A9W4SNW3</accession>
<dbReference type="InterPro" id="IPR036910">
    <property type="entry name" value="HMG_box_dom_sf"/>
</dbReference>
<reference evidence="2" key="1">
    <citation type="submission" date="2022-08" db="EMBL/GenBank/DDBJ databases">
        <authorList>
            <person name="Kallberg Y."/>
            <person name="Tangrot J."/>
            <person name="Rosling A."/>
        </authorList>
    </citation>
    <scope>NUCLEOTIDE SEQUENCE</scope>
    <source>
        <strain evidence="2">Wild A</strain>
    </source>
</reference>
<evidence type="ECO:0000259" key="1">
    <source>
        <dbReference type="Pfam" id="PF00505"/>
    </source>
</evidence>
<evidence type="ECO:0000313" key="2">
    <source>
        <dbReference type="EMBL" id="CAI2177158.1"/>
    </source>
</evidence>
<dbReference type="EMBL" id="CAMKVN010001621">
    <property type="protein sequence ID" value="CAI2177158.1"/>
    <property type="molecule type" value="Genomic_DNA"/>
</dbReference>
<sequence>MNALCDLKKFNNKLPHEDSKLTARPPFPPKLTAYDLIPTEVSSKAENVRIPNAFIAYRMALVRELKSQKVASHRSNVSTYASRLWAEEPEHVKETYRKMANDATILHNKSRGITFLCYEQCNSNEKCKKRKSSVLNENITQNIEPDIPSLKIQPQIPQQVDVMMTPPQSDFDQSYFNNNSMANQTFQAVNRSNVYDQNMANPIGMNPFCGNLFGNRLSLEQRVQNLEHQMAIFHQMCLGGFHYQTT</sequence>
<dbReference type="Pfam" id="PF00505">
    <property type="entry name" value="HMG_box"/>
    <property type="match status" value="1"/>
</dbReference>
<dbReference type="Gene3D" id="1.10.30.10">
    <property type="entry name" value="High mobility group box domain"/>
    <property type="match status" value="1"/>
</dbReference>
<feature type="domain" description="HMG box" evidence="1">
    <location>
        <begin position="51"/>
        <end position="109"/>
    </location>
</feature>
<organism evidence="2 3">
    <name type="scientific">Funneliformis geosporum</name>
    <dbReference type="NCBI Taxonomy" id="1117311"/>
    <lineage>
        <taxon>Eukaryota</taxon>
        <taxon>Fungi</taxon>
        <taxon>Fungi incertae sedis</taxon>
        <taxon>Mucoromycota</taxon>
        <taxon>Glomeromycotina</taxon>
        <taxon>Glomeromycetes</taxon>
        <taxon>Glomerales</taxon>
        <taxon>Glomeraceae</taxon>
        <taxon>Funneliformis</taxon>
    </lineage>
</organism>
<dbReference type="AlphaFoldDB" id="A0A9W4SNW3"/>
<keyword evidence="3" id="KW-1185">Reference proteome</keyword>
<gene>
    <name evidence="2" type="ORF">FWILDA_LOCUS7945</name>
</gene>
<dbReference type="SUPFAM" id="SSF47095">
    <property type="entry name" value="HMG-box"/>
    <property type="match status" value="1"/>
</dbReference>
<proteinExistence type="predicted"/>
<dbReference type="OrthoDB" id="6247875at2759"/>
<name>A0A9W4SNW3_9GLOM</name>
<comment type="caution">
    <text evidence="2">The sequence shown here is derived from an EMBL/GenBank/DDBJ whole genome shotgun (WGS) entry which is preliminary data.</text>
</comment>
<dbReference type="InterPro" id="IPR009071">
    <property type="entry name" value="HMG_box_dom"/>
</dbReference>